<evidence type="ECO:0000313" key="2">
    <source>
        <dbReference type="Proteomes" id="UP001168821"/>
    </source>
</evidence>
<comment type="caution">
    <text evidence="1">The sequence shown here is derived from an EMBL/GenBank/DDBJ whole genome shotgun (WGS) entry which is preliminary data.</text>
</comment>
<protein>
    <submittedName>
        <fullName evidence="1">Uncharacterized protein</fullName>
    </submittedName>
</protein>
<organism evidence="1 2">
    <name type="scientific">Zophobas morio</name>
    <dbReference type="NCBI Taxonomy" id="2755281"/>
    <lineage>
        <taxon>Eukaryota</taxon>
        <taxon>Metazoa</taxon>
        <taxon>Ecdysozoa</taxon>
        <taxon>Arthropoda</taxon>
        <taxon>Hexapoda</taxon>
        <taxon>Insecta</taxon>
        <taxon>Pterygota</taxon>
        <taxon>Neoptera</taxon>
        <taxon>Endopterygota</taxon>
        <taxon>Coleoptera</taxon>
        <taxon>Polyphaga</taxon>
        <taxon>Cucujiformia</taxon>
        <taxon>Tenebrionidae</taxon>
        <taxon>Zophobas</taxon>
    </lineage>
</organism>
<dbReference type="EMBL" id="JALNTZ010000004">
    <property type="protein sequence ID" value="KAJ3655162.1"/>
    <property type="molecule type" value="Genomic_DNA"/>
</dbReference>
<sequence length="72" mass="7445">MPTGKQGVAVVVSVPNTSAAVNGHLLLVILPTRSSIDCRGERCPVPLAVNGSVILLVRLPAMILDALDKCAL</sequence>
<name>A0AA38MG24_9CUCU</name>
<keyword evidence="2" id="KW-1185">Reference proteome</keyword>
<reference evidence="1" key="1">
    <citation type="journal article" date="2023" name="G3 (Bethesda)">
        <title>Whole genome assemblies of Zophobas morio and Tenebrio molitor.</title>
        <authorList>
            <person name="Kaur S."/>
            <person name="Stinson S.A."/>
            <person name="diCenzo G.C."/>
        </authorList>
    </citation>
    <scope>NUCLEOTIDE SEQUENCE</scope>
    <source>
        <strain evidence="1">QUZm001</strain>
    </source>
</reference>
<proteinExistence type="predicted"/>
<dbReference type="Proteomes" id="UP001168821">
    <property type="component" value="Unassembled WGS sequence"/>
</dbReference>
<accession>A0AA38MG24</accession>
<dbReference type="AlphaFoldDB" id="A0AA38MG24"/>
<evidence type="ECO:0000313" key="1">
    <source>
        <dbReference type="EMBL" id="KAJ3655162.1"/>
    </source>
</evidence>
<gene>
    <name evidence="1" type="ORF">Zmor_014299</name>
</gene>